<organism evidence="4 5">
    <name type="scientific">Ranatra chinensis</name>
    <dbReference type="NCBI Taxonomy" id="642074"/>
    <lineage>
        <taxon>Eukaryota</taxon>
        <taxon>Metazoa</taxon>
        <taxon>Ecdysozoa</taxon>
        <taxon>Arthropoda</taxon>
        <taxon>Hexapoda</taxon>
        <taxon>Insecta</taxon>
        <taxon>Pterygota</taxon>
        <taxon>Neoptera</taxon>
        <taxon>Paraneoptera</taxon>
        <taxon>Hemiptera</taxon>
        <taxon>Heteroptera</taxon>
        <taxon>Panheteroptera</taxon>
        <taxon>Nepomorpha</taxon>
        <taxon>Nepidae</taxon>
        <taxon>Ranatrinae</taxon>
        <taxon>Ranatra</taxon>
    </lineage>
</organism>
<protein>
    <recommendedName>
        <fullName evidence="3">Chorein N-terminal domain-containing protein</fullName>
    </recommendedName>
</protein>
<name>A0ABD0YWP1_9HEMI</name>
<dbReference type="Proteomes" id="UP001558652">
    <property type="component" value="Unassembled WGS sequence"/>
</dbReference>
<keyword evidence="2" id="KW-0813">Transport</keyword>
<comment type="similarity">
    <text evidence="1">Belongs to the VPS13 family.</text>
</comment>
<comment type="caution">
    <text evidence="4">The sequence shown here is derived from an EMBL/GenBank/DDBJ whole genome shotgun (WGS) entry which is preliminary data.</text>
</comment>
<dbReference type="PANTHER" id="PTHR16166">
    <property type="entry name" value="VACUOLAR PROTEIN SORTING-ASSOCIATED PROTEIN VPS13"/>
    <property type="match status" value="1"/>
</dbReference>
<dbReference type="AlphaFoldDB" id="A0ABD0YWP1"/>
<dbReference type="InterPro" id="IPR026847">
    <property type="entry name" value="VPS13"/>
</dbReference>
<feature type="domain" description="Chorein N-terminal" evidence="3">
    <location>
        <begin position="2"/>
        <end position="408"/>
    </location>
</feature>
<dbReference type="InterPro" id="IPR026854">
    <property type="entry name" value="VPS13_N"/>
</dbReference>
<proteinExistence type="inferred from homology"/>
<sequence length="423" mass="49002">MVFESLVADLLNKYLGEYVENLDKSQLNIGIWGGDVALRDLTLKENALEDLNLPVKTVRGHLGQLTLQIPWKNLYGAPVIATIERLFLLVVPNQSVRYDKEKEEKWAEEAKQAELLKIEEAKKALREKDKPKPDNTFVEKLAAQIIKNVQVRIKNIHIRYEDKVTNPEKPFALGITLNSLDVVTIPSWGEPLSIDPVNIIFKELSIQCLSVYWNSCTTLFSDFSTENYLIAISDGIATKSTMPPGYKYRPINSSSKLRINTKPEMDGSNFKIPKVLLQLDLERLQVKISKSQYQDLTVLLETMSRMSRAAQYRKFRPDVSSYRGHYKEWWIFAYKCILEEEVKRRKQNWDWFHMLNHRLLCKKYAETYKGKLISPKPSSEIIDKCTQLERELDILNIVLVRQKVELEVMAILKVIVSLIAVHY</sequence>
<dbReference type="Pfam" id="PF12624">
    <property type="entry name" value="VPS13_N"/>
    <property type="match status" value="1"/>
</dbReference>
<evidence type="ECO:0000313" key="4">
    <source>
        <dbReference type="EMBL" id="KAL1140357.1"/>
    </source>
</evidence>
<reference evidence="4 5" key="1">
    <citation type="submission" date="2024-07" db="EMBL/GenBank/DDBJ databases">
        <title>Chromosome-level genome assembly of the water stick insect Ranatra chinensis (Heteroptera: Nepidae).</title>
        <authorList>
            <person name="Liu X."/>
        </authorList>
    </citation>
    <scope>NUCLEOTIDE SEQUENCE [LARGE SCALE GENOMIC DNA]</scope>
    <source>
        <strain evidence="4">Cailab_2021Rc</strain>
        <tissue evidence="4">Muscle</tissue>
    </source>
</reference>
<dbReference type="PANTHER" id="PTHR16166:SF93">
    <property type="entry name" value="INTERMEMBRANE LIPID TRANSFER PROTEIN VPS13"/>
    <property type="match status" value="1"/>
</dbReference>
<keyword evidence="5" id="KW-1185">Reference proteome</keyword>
<evidence type="ECO:0000313" key="5">
    <source>
        <dbReference type="Proteomes" id="UP001558652"/>
    </source>
</evidence>
<evidence type="ECO:0000256" key="1">
    <source>
        <dbReference type="ARBA" id="ARBA00006545"/>
    </source>
</evidence>
<dbReference type="EMBL" id="JBFDAA010000001">
    <property type="protein sequence ID" value="KAL1140357.1"/>
    <property type="molecule type" value="Genomic_DNA"/>
</dbReference>
<accession>A0ABD0YWP1</accession>
<evidence type="ECO:0000256" key="2">
    <source>
        <dbReference type="ARBA" id="ARBA00022448"/>
    </source>
</evidence>
<gene>
    <name evidence="4" type="ORF">AAG570_000289</name>
</gene>
<evidence type="ECO:0000259" key="3">
    <source>
        <dbReference type="Pfam" id="PF12624"/>
    </source>
</evidence>